<evidence type="ECO:0000256" key="2">
    <source>
        <dbReference type="ARBA" id="ARBA00008856"/>
    </source>
</evidence>
<dbReference type="Proteomes" id="UP000245699">
    <property type="component" value="Unassembled WGS sequence"/>
</dbReference>
<evidence type="ECO:0000313" key="8">
    <source>
        <dbReference type="EMBL" id="PVU97333.1"/>
    </source>
</evidence>
<feature type="region of interest" description="Disordered" evidence="6">
    <location>
        <begin position="1109"/>
        <end position="1137"/>
    </location>
</feature>
<evidence type="ECO:0000256" key="4">
    <source>
        <dbReference type="ARBA" id="ARBA00022468"/>
    </source>
</evidence>
<comment type="similarity">
    <text evidence="2">Belongs to the Rab3-GAP catalytic subunit family.</text>
</comment>
<keyword evidence="5" id="KW-0963">Cytoplasm</keyword>
<protein>
    <recommendedName>
        <fullName evidence="3">Rab3 GTPase-activating protein catalytic subunit</fullName>
    </recommendedName>
</protein>
<proteinExistence type="inferred from homology"/>
<reference evidence="8 9" key="1">
    <citation type="journal article" date="2018" name="MBio">
        <title>Comparative Genomics Reveals the Core Gene Toolbox for the Fungus-Insect Symbiosis.</title>
        <authorList>
            <person name="Wang Y."/>
            <person name="Stata M."/>
            <person name="Wang W."/>
            <person name="Stajich J.E."/>
            <person name="White M.M."/>
            <person name="Moncalvo J.M."/>
        </authorList>
    </citation>
    <scope>NUCLEOTIDE SEQUENCE [LARGE SCALE GENOMIC DNA]</scope>
    <source>
        <strain evidence="8 9">AUS-77-4</strain>
    </source>
</reference>
<dbReference type="GO" id="GO:0005737">
    <property type="term" value="C:cytoplasm"/>
    <property type="evidence" value="ECO:0007669"/>
    <property type="project" value="UniProtKB-SubCell"/>
</dbReference>
<dbReference type="InterPro" id="IPR026147">
    <property type="entry name" value="Rab3GAP1_conserved"/>
</dbReference>
<name>A0A2T9YYA9_9FUNG</name>
<gene>
    <name evidence="8" type="ORF">BB559_002083</name>
</gene>
<evidence type="ECO:0000256" key="3">
    <source>
        <dbReference type="ARBA" id="ARBA00015817"/>
    </source>
</evidence>
<evidence type="ECO:0000256" key="6">
    <source>
        <dbReference type="SAM" id="MobiDB-lite"/>
    </source>
</evidence>
<organism evidence="8 9">
    <name type="scientific">Furculomyces boomerangus</name>
    <dbReference type="NCBI Taxonomy" id="61424"/>
    <lineage>
        <taxon>Eukaryota</taxon>
        <taxon>Fungi</taxon>
        <taxon>Fungi incertae sedis</taxon>
        <taxon>Zoopagomycota</taxon>
        <taxon>Kickxellomycotina</taxon>
        <taxon>Harpellomycetes</taxon>
        <taxon>Harpellales</taxon>
        <taxon>Harpellaceae</taxon>
        <taxon>Furculomyces</taxon>
    </lineage>
</organism>
<dbReference type="STRING" id="61424.A0A2T9YYA9"/>
<sequence length="1499" mass="172307">MDDEQYEIIDYTTASIWERFVSDIEKILLKWKLGKAGKGIFDSSYDLGTLTTILSDESVNIKDKTQAALDWSVMVEYVFYGGKKYAVMLHRHPEFAHSTNKSLPNPVNSPSIASFDKTEEIKKLFPTVYISDLESQNNSINEIDGVTNPEIMAHHPLHKWTGANTLISLWSCGPTDPKENKNNNSKSTTNITKLWEKDSNEISVDTIKLLQSGLNVAIQNIECIIPAFVPVGVGWNYLYGGKQTQTVMFHCLASDKYQTKNLGSLKPKDDGSDKLDFTKIRGFARFESYYESVKALSLPSGLQNIGGLVELFLSKSKMNQFTKNTKAENNNELDSDNIRDEPKVKMAAAYSYKVKIKYDKLWNEKKHDFVKQVRSLWIGPMNDPLRQLGLIAYFNPVNALDYIPSDVKSKPQLYLKSATCFKLSSKFLDSSKERTMLSETLEDTVDAFIKDKNKLHRNNIFSGFDDKNGVYKDLAKDILLQILNEEPYQNIFTPKIDESKKKYKSAEESLTSTDTLLNKVRYGTGVRYQSLLWRMCEHILTLSARYSQNYWRAPPLLILFHLVWKAMIKEFKYRWRRGLFIFDSESMRKGITRDPVIDLKYNLIQQKLDLVNFCILKRKDPLYKKQKCNSKRGMDSKLQKNDFYPEEISERLACFIEDEYLIALGTVDKTPNYSLMSPVFMHEEIDYKLNEVSGNTKYFDRENSYTVIDTTKSNILNMRENVSKYEFESQSSYNKSIYINENKTEKVERRRGSIDSDSKDETPHDFFSLSEQDLVYEINENYQHRNINKTNNNYKPDNINKKKENGTMKKGKLSTLNASKKVKKRIDFIDIDEIIAEDKEHYHEIDEKQTELSSWSSRSFDSNKMSGSSFDLCNSSEKTPFIRTHFDLHEIKDDVVKGPIISIDRCDSPFFSEKKSISINIKKDSNTIAKPEHPSSISSVLSDFCVVSNGSSFQSPKGNLPIKSNTIREFISEPVGEIKGALDTNTQTSNQKHVDETKNPIYGSRESMLPHEFKGRLRVLPGHFLLGSNPPIPIWIPETQQPQIFTEDMILEREVKLMELGNNKNSTYMRAEMQSAELISDMEAFKAANPYAQLSDFVRWHSPRDWISAGNSNSKGAEMNQTSDRVNTSPNNLENVNDYNFKKSYKSENSNYNDEENLDVQNNLGQTHGVGYLSARMSELGNLWQRLWENARRVSAEDQSPLFDYDAEGEKALSYLEEIDATSVFLALFPSMLLLTYDCLYGQLVVHQLDSLKSKLSFLEAIIVNPLEHNPIIQAVDIESILSFRKKDYLLECISKSNNFTENELEIIPGKPLDISNNSFYPSSKVVASFIEYLRQAEVSLGRAVSLLNQFPGKYSIVERILRSSETMVVDLGEKKVVLKCMSQFGIGLQKNPTKKEYIIFSDYVNLLTQHYRNTKIENLYILNKKQITSKTNEKHEKCKLCCSKSINHEEFVRGCNVCNCNSEEITNQPFQRMYISIEEDNRARFMFKHTNAQNVVIL</sequence>
<evidence type="ECO:0000313" key="9">
    <source>
        <dbReference type="Proteomes" id="UP000245699"/>
    </source>
</evidence>
<keyword evidence="9" id="KW-1185">Reference proteome</keyword>
<comment type="caution">
    <text evidence="8">The sequence shown here is derived from an EMBL/GenBank/DDBJ whole genome shotgun (WGS) entry which is preliminary data.</text>
</comment>
<evidence type="ECO:0000259" key="7">
    <source>
        <dbReference type="Pfam" id="PF13890"/>
    </source>
</evidence>
<evidence type="ECO:0000256" key="1">
    <source>
        <dbReference type="ARBA" id="ARBA00004496"/>
    </source>
</evidence>
<dbReference type="PANTHER" id="PTHR21422">
    <property type="entry name" value="RAB3 GTPASE-ACTIVATING PROTEIN CATALYTIC SUBUNIT"/>
    <property type="match status" value="1"/>
</dbReference>
<dbReference type="Pfam" id="PF13890">
    <property type="entry name" value="Rab3-GTPase_cat"/>
    <property type="match status" value="1"/>
</dbReference>
<dbReference type="GO" id="GO:0005096">
    <property type="term" value="F:GTPase activator activity"/>
    <property type="evidence" value="ECO:0007669"/>
    <property type="project" value="UniProtKB-KW"/>
</dbReference>
<feature type="region of interest" description="Disordered" evidence="6">
    <location>
        <begin position="744"/>
        <end position="764"/>
    </location>
</feature>
<dbReference type="PANTHER" id="PTHR21422:SF9">
    <property type="entry name" value="RAB3 GTPASE-ACTIVATING PROTEIN CATALYTIC SUBUNIT"/>
    <property type="match status" value="1"/>
</dbReference>
<feature type="region of interest" description="Disordered" evidence="6">
    <location>
        <begin position="787"/>
        <end position="810"/>
    </location>
</feature>
<feature type="compositionally biased region" description="Basic and acidic residues" evidence="6">
    <location>
        <begin position="798"/>
        <end position="807"/>
    </location>
</feature>
<comment type="subcellular location">
    <subcellularLocation>
        <location evidence="1">Cytoplasm</location>
    </subcellularLocation>
</comment>
<dbReference type="EMBL" id="MBFT01000111">
    <property type="protein sequence ID" value="PVU97333.1"/>
    <property type="molecule type" value="Genomic_DNA"/>
</dbReference>
<keyword evidence="4" id="KW-0343">GTPase activation</keyword>
<dbReference type="InterPro" id="IPR045700">
    <property type="entry name" value="Rab3GAP1"/>
</dbReference>
<dbReference type="OrthoDB" id="17346at2759"/>
<feature type="domain" description="Rab3GAP catalytic subunit conserved" evidence="7">
    <location>
        <begin position="1012"/>
        <end position="1217"/>
    </location>
</feature>
<evidence type="ECO:0000256" key="5">
    <source>
        <dbReference type="ARBA" id="ARBA00022490"/>
    </source>
</evidence>
<accession>A0A2T9YYA9</accession>